<gene>
    <name evidence="3" type="ORF">CA260_20230</name>
</gene>
<dbReference type="PROSITE" id="PS51257">
    <property type="entry name" value="PROKAR_LIPOPROTEIN"/>
    <property type="match status" value="1"/>
</dbReference>
<protein>
    <recommendedName>
        <fullName evidence="5">DUF2501 domain-containing protein</fullName>
    </recommendedName>
</protein>
<evidence type="ECO:0000256" key="1">
    <source>
        <dbReference type="SAM" id="MobiDB-lite"/>
    </source>
</evidence>
<comment type="caution">
    <text evidence="3">The sequence shown here is derived from an EMBL/GenBank/DDBJ whole genome shotgun (WGS) entry which is preliminary data.</text>
</comment>
<evidence type="ECO:0000313" key="3">
    <source>
        <dbReference type="EMBL" id="RAO74411.1"/>
    </source>
</evidence>
<evidence type="ECO:0000256" key="2">
    <source>
        <dbReference type="SAM" id="SignalP"/>
    </source>
</evidence>
<dbReference type="Proteomes" id="UP000248926">
    <property type="component" value="Unassembled WGS sequence"/>
</dbReference>
<name>A0A328NYN5_9GAMM</name>
<sequence length="178" mass="17533">MNKRISGITTGCVAIALSLACSTGGAQDLGKLGSMIPGGGSMTSGSMGNVAGLLEYCVKNNYLGGDSGASGIQQQLMGKLGGGSTSASSNSDQGSNTSDMLGQLTGKKKSSSHADASGTSGGTSDPGYLSGAKGILQGSNGQHMDLNSVGGGSSDLKSQITTKVCDTVLKQGKSFLHM</sequence>
<reference evidence="3 4" key="1">
    <citation type="journal article" date="2018" name="Genet. Mol. Biol.">
        <title>The genome sequence of Dyella jiangningensis FCAV SCS01 from a lignocellulose-decomposing microbial consortium metagenome reveals potential for biotechnological applications.</title>
        <authorList>
            <person name="Desiderato J.G."/>
            <person name="Alvarenga D.O."/>
            <person name="Constancio M.T.L."/>
            <person name="Alves L.M.C."/>
            <person name="Varani A.M."/>
        </authorList>
    </citation>
    <scope>NUCLEOTIDE SEQUENCE [LARGE SCALE GENOMIC DNA]</scope>
    <source>
        <strain evidence="3 4">FCAV SCS01</strain>
    </source>
</reference>
<feature type="compositionally biased region" description="Polar residues" evidence="1">
    <location>
        <begin position="85"/>
        <end position="100"/>
    </location>
</feature>
<proteinExistence type="predicted"/>
<accession>A0A328NYN5</accession>
<dbReference type="EMBL" id="NFZS01000007">
    <property type="protein sequence ID" value="RAO74411.1"/>
    <property type="molecule type" value="Genomic_DNA"/>
</dbReference>
<keyword evidence="4" id="KW-1185">Reference proteome</keyword>
<evidence type="ECO:0008006" key="5">
    <source>
        <dbReference type="Google" id="ProtNLM"/>
    </source>
</evidence>
<feature type="signal peptide" evidence="2">
    <location>
        <begin position="1"/>
        <end position="26"/>
    </location>
</feature>
<dbReference type="RefSeq" id="WP_111984896.1">
    <property type="nucleotide sequence ID" value="NZ_NFZS01000007.1"/>
</dbReference>
<feature type="region of interest" description="Disordered" evidence="1">
    <location>
        <begin position="79"/>
        <end position="156"/>
    </location>
</feature>
<feature type="chain" id="PRO_5016372673" description="DUF2501 domain-containing protein" evidence="2">
    <location>
        <begin position="27"/>
        <end position="178"/>
    </location>
</feature>
<evidence type="ECO:0000313" key="4">
    <source>
        <dbReference type="Proteomes" id="UP000248926"/>
    </source>
</evidence>
<keyword evidence="2" id="KW-0732">Signal</keyword>
<dbReference type="Pfam" id="PF10696">
    <property type="entry name" value="DUF2501"/>
    <property type="match status" value="2"/>
</dbReference>
<organism evidence="3 4">
    <name type="scientific">Dyella jiangningensis</name>
    <dbReference type="NCBI Taxonomy" id="1379159"/>
    <lineage>
        <taxon>Bacteria</taxon>
        <taxon>Pseudomonadati</taxon>
        <taxon>Pseudomonadota</taxon>
        <taxon>Gammaproteobacteria</taxon>
        <taxon>Lysobacterales</taxon>
        <taxon>Rhodanobacteraceae</taxon>
        <taxon>Dyella</taxon>
    </lineage>
</organism>
<dbReference type="AlphaFoldDB" id="A0A328NYN5"/>
<dbReference type="OrthoDB" id="8565817at2"/>
<dbReference type="InterPro" id="IPR019637">
    <property type="entry name" value="DUF2501"/>
</dbReference>